<protein>
    <submittedName>
        <fullName evidence="2">Rost protein</fullName>
    </submittedName>
</protein>
<dbReference type="AlphaFoldDB" id="A0A812MAG6"/>
<feature type="transmembrane region" description="Helical" evidence="1">
    <location>
        <begin position="139"/>
        <end position="160"/>
    </location>
</feature>
<keyword evidence="1" id="KW-0472">Membrane</keyword>
<keyword evidence="3" id="KW-1185">Reference proteome</keyword>
<reference evidence="2" key="1">
    <citation type="submission" date="2021-02" db="EMBL/GenBank/DDBJ databases">
        <authorList>
            <person name="Dougan E. K."/>
            <person name="Rhodes N."/>
            <person name="Thang M."/>
            <person name="Chan C."/>
        </authorList>
    </citation>
    <scope>NUCLEOTIDE SEQUENCE</scope>
</reference>
<feature type="transmembrane region" description="Helical" evidence="1">
    <location>
        <begin position="167"/>
        <end position="186"/>
    </location>
</feature>
<dbReference type="Proteomes" id="UP000604046">
    <property type="component" value="Unassembled WGS sequence"/>
</dbReference>
<dbReference type="EMBL" id="CAJNDS010001402">
    <property type="protein sequence ID" value="CAE7258122.1"/>
    <property type="molecule type" value="Genomic_DNA"/>
</dbReference>
<dbReference type="PANTHER" id="PTHR12242">
    <property type="entry name" value="OS02G0130600 PROTEIN-RELATED"/>
    <property type="match status" value="1"/>
</dbReference>
<feature type="transmembrane region" description="Helical" evidence="1">
    <location>
        <begin position="49"/>
        <end position="69"/>
    </location>
</feature>
<feature type="transmembrane region" description="Helical" evidence="1">
    <location>
        <begin position="220"/>
        <end position="246"/>
    </location>
</feature>
<dbReference type="GO" id="GO:0016020">
    <property type="term" value="C:membrane"/>
    <property type="evidence" value="ECO:0007669"/>
    <property type="project" value="TreeGrafter"/>
</dbReference>
<gene>
    <name evidence="2" type="primary">rost</name>
    <name evidence="2" type="ORF">SNAT2548_LOCUS13406</name>
</gene>
<accession>A0A812MAG6</accession>
<comment type="caution">
    <text evidence="2">The sequence shown here is derived from an EMBL/GenBank/DDBJ whole genome shotgun (WGS) entry which is preliminary data.</text>
</comment>
<keyword evidence="1" id="KW-1133">Transmembrane helix</keyword>
<evidence type="ECO:0000313" key="2">
    <source>
        <dbReference type="EMBL" id="CAE7258122.1"/>
    </source>
</evidence>
<sequence length="252" mass="28285">MGDFWWEGYYLIQRLSMRLLAQIRRSPRVPKRNVCVYTFGGPDARPPRFTAWILLAQAIYFALAVFTTWKAQRTTQPVRSNDAELVGSTAKRIQRSEKVALPWFARLCVALMHLCVPGSLLVALGYWATFPAHESHAAIVYTTAFAHGISAVLALADLLLGGCAFALRYFFFLVVYMILFTSWSILHHVAKIGRLQGCRNYERHACPIYPMLDWHEPVTTAVSCLVAVVALPLLMSLLVWAVALPFRTAPSG</sequence>
<evidence type="ECO:0000256" key="1">
    <source>
        <dbReference type="SAM" id="Phobius"/>
    </source>
</evidence>
<feature type="transmembrane region" description="Helical" evidence="1">
    <location>
        <begin position="103"/>
        <end position="127"/>
    </location>
</feature>
<proteinExistence type="predicted"/>
<organism evidence="2 3">
    <name type="scientific">Symbiodinium natans</name>
    <dbReference type="NCBI Taxonomy" id="878477"/>
    <lineage>
        <taxon>Eukaryota</taxon>
        <taxon>Sar</taxon>
        <taxon>Alveolata</taxon>
        <taxon>Dinophyceae</taxon>
        <taxon>Suessiales</taxon>
        <taxon>Symbiodiniaceae</taxon>
        <taxon>Symbiodinium</taxon>
    </lineage>
</organism>
<evidence type="ECO:0000313" key="3">
    <source>
        <dbReference type="Proteomes" id="UP000604046"/>
    </source>
</evidence>
<keyword evidence="1" id="KW-0812">Transmembrane</keyword>
<name>A0A812MAG6_9DINO</name>